<dbReference type="Pfam" id="PF18902">
    <property type="entry name" value="DUF5658"/>
    <property type="match status" value="1"/>
</dbReference>
<protein>
    <recommendedName>
        <fullName evidence="2">DUF5658 domain-containing protein</fullName>
    </recommendedName>
</protein>
<organism evidence="3 4">
    <name type="scientific">Pseudoneobacillus rhizosphaerae</name>
    <dbReference type="NCBI Taxonomy" id="2880968"/>
    <lineage>
        <taxon>Bacteria</taxon>
        <taxon>Bacillati</taxon>
        <taxon>Bacillota</taxon>
        <taxon>Bacilli</taxon>
        <taxon>Bacillales</taxon>
        <taxon>Bacillaceae</taxon>
        <taxon>Pseudoneobacillus</taxon>
    </lineage>
</organism>
<accession>A0A9C7G8M4</accession>
<evidence type="ECO:0000313" key="3">
    <source>
        <dbReference type="EMBL" id="CAG9607796.1"/>
    </source>
</evidence>
<feature type="domain" description="DUF5658" evidence="2">
    <location>
        <begin position="7"/>
        <end position="95"/>
    </location>
</feature>
<feature type="transmembrane region" description="Helical" evidence="1">
    <location>
        <begin position="76"/>
        <end position="94"/>
    </location>
</feature>
<dbReference type="InterPro" id="IPR043717">
    <property type="entry name" value="DUF5658"/>
</dbReference>
<keyword evidence="1" id="KW-1133">Transmembrane helix</keyword>
<feature type="transmembrane region" description="Helical" evidence="1">
    <location>
        <begin position="44"/>
        <end position="64"/>
    </location>
</feature>
<keyword evidence="4" id="KW-1185">Reference proteome</keyword>
<dbReference type="Proteomes" id="UP000789845">
    <property type="component" value="Unassembled WGS sequence"/>
</dbReference>
<proteinExistence type="predicted"/>
<reference evidence="3" key="1">
    <citation type="submission" date="2021-10" db="EMBL/GenBank/DDBJ databases">
        <authorList>
            <person name="Criscuolo A."/>
        </authorList>
    </citation>
    <scope>NUCLEOTIDE SEQUENCE</scope>
    <source>
        <strain evidence="3">CIP111885</strain>
    </source>
</reference>
<evidence type="ECO:0000313" key="4">
    <source>
        <dbReference type="Proteomes" id="UP000789845"/>
    </source>
</evidence>
<keyword evidence="1" id="KW-0812">Transmembrane</keyword>
<dbReference type="AlphaFoldDB" id="A0A9C7G8M4"/>
<sequence>MFFLFMYLAFINFLDGAATYFGLRANAIEEANPIMRQLYDTDPFLFLAVKIALSILLILVYMMIKEPKTNLVRNLAFVSSIIYTFVCFKHYYWISLIVTM</sequence>
<name>A0A9C7G8M4_9BACI</name>
<dbReference type="RefSeq" id="WP_230496055.1">
    <property type="nucleotide sequence ID" value="NZ_CAKJTG010000007.1"/>
</dbReference>
<evidence type="ECO:0000256" key="1">
    <source>
        <dbReference type="SAM" id="Phobius"/>
    </source>
</evidence>
<dbReference type="EMBL" id="CAKJTG010000007">
    <property type="protein sequence ID" value="CAG9607796.1"/>
    <property type="molecule type" value="Genomic_DNA"/>
</dbReference>
<feature type="transmembrane region" description="Helical" evidence="1">
    <location>
        <begin position="6"/>
        <end position="23"/>
    </location>
</feature>
<keyword evidence="1" id="KW-0472">Membrane</keyword>
<gene>
    <name evidence="3" type="ORF">NEOCIP111885_01488</name>
</gene>
<comment type="caution">
    <text evidence="3">The sequence shown here is derived from an EMBL/GenBank/DDBJ whole genome shotgun (WGS) entry which is preliminary data.</text>
</comment>
<evidence type="ECO:0000259" key="2">
    <source>
        <dbReference type="Pfam" id="PF18902"/>
    </source>
</evidence>